<evidence type="ECO:0000256" key="5">
    <source>
        <dbReference type="ARBA" id="ARBA00022692"/>
    </source>
</evidence>
<feature type="transmembrane region" description="Helical" evidence="8">
    <location>
        <begin position="78"/>
        <end position="97"/>
    </location>
</feature>
<feature type="transmembrane region" description="Helical" evidence="8">
    <location>
        <begin position="306"/>
        <end position="328"/>
    </location>
</feature>
<name>A0A1E5XS36_9HYPH</name>
<accession>A0A1E5XS36</accession>
<dbReference type="GO" id="GO:0005886">
    <property type="term" value="C:plasma membrane"/>
    <property type="evidence" value="ECO:0007669"/>
    <property type="project" value="UniProtKB-SubCell"/>
</dbReference>
<feature type="transmembrane region" description="Helical" evidence="8">
    <location>
        <begin position="370"/>
        <end position="392"/>
    </location>
</feature>
<reference evidence="9 10" key="1">
    <citation type="journal article" date="2015" name="Genome Announc.">
        <title>Genome Assemblies of Three Soil-Associated Devosia species: D. insulae, D. limi, and D. soli.</title>
        <authorList>
            <person name="Hassan Y.I."/>
            <person name="Lepp D."/>
            <person name="Zhou T."/>
        </authorList>
    </citation>
    <scope>NUCLEOTIDE SEQUENCE [LARGE SCALE GENOMIC DNA]</scope>
    <source>
        <strain evidence="9 10">DS-56</strain>
    </source>
</reference>
<feature type="transmembrane region" description="Helical" evidence="8">
    <location>
        <begin position="43"/>
        <end position="66"/>
    </location>
</feature>
<evidence type="ECO:0000256" key="6">
    <source>
        <dbReference type="ARBA" id="ARBA00022989"/>
    </source>
</evidence>
<dbReference type="PANTHER" id="PTHR23535">
    <property type="entry name" value="SUGAR EFFLUX TRANSPORTER A-RELATED"/>
    <property type="match status" value="1"/>
</dbReference>
<dbReference type="AlphaFoldDB" id="A0A1E5XS36"/>
<feature type="transmembrane region" description="Helical" evidence="8">
    <location>
        <begin position="171"/>
        <end position="191"/>
    </location>
</feature>
<evidence type="ECO:0000313" key="10">
    <source>
        <dbReference type="Proteomes" id="UP000095463"/>
    </source>
</evidence>
<keyword evidence="3" id="KW-1003">Cell membrane</keyword>
<keyword evidence="7 8" id="KW-0472">Membrane</keyword>
<dbReference type="RefSeq" id="WP_069909456.1">
    <property type="nucleotide sequence ID" value="NZ_LAJE02000161.1"/>
</dbReference>
<keyword evidence="4" id="KW-0762">Sugar transport</keyword>
<protein>
    <recommendedName>
        <fullName evidence="11">Major facilitator superfamily (MFS) profile domain-containing protein</fullName>
    </recommendedName>
</protein>
<sequence>MTETAQPRLPMAALISASLLSIGVGYASTAPYDAIIAIDALKIGHGDFALILTLASIVGVVASVALGWLSDRIGDRRLLMLVTALLGAVGMGLMYWLRSPMAFVIAYCVILPFGNSAFSQTFAYARVYYDQTQPKDAEFRITVLRSIYAASWVMVPPLAGWIAAVHQVFDVYLLAAVAYLVCGAISLVMLADPATRVVSAPPKPSTDGKGGIALPMLVGICGVLLINVAIKVSGTATPLAMVSHFGGNIGDVGIAAGIGAFLEIPLMLAWGFLGRRFRKHTLIAAGALIYALYQVMLTQATGVTEVFWLQIPRAVAIAVLMSVPISYMQEAIRGRVGLSTSLLDVTIVASGMLSAGIFGLVAAPGRYLELFWVAAGLATCGALVLVLANNVLQRQPAAQH</sequence>
<keyword evidence="10" id="KW-1185">Reference proteome</keyword>
<evidence type="ECO:0000256" key="3">
    <source>
        <dbReference type="ARBA" id="ARBA00022475"/>
    </source>
</evidence>
<feature type="transmembrane region" description="Helical" evidence="8">
    <location>
        <begin position="280"/>
        <end position="300"/>
    </location>
</feature>
<evidence type="ECO:0000313" key="9">
    <source>
        <dbReference type="EMBL" id="OEO31314.1"/>
    </source>
</evidence>
<feature type="transmembrane region" description="Helical" evidence="8">
    <location>
        <begin position="146"/>
        <end position="165"/>
    </location>
</feature>
<feature type="transmembrane region" description="Helical" evidence="8">
    <location>
        <begin position="252"/>
        <end position="273"/>
    </location>
</feature>
<evidence type="ECO:0000256" key="2">
    <source>
        <dbReference type="ARBA" id="ARBA00022448"/>
    </source>
</evidence>
<dbReference type="InterPro" id="IPR011701">
    <property type="entry name" value="MFS"/>
</dbReference>
<feature type="transmembrane region" description="Helical" evidence="8">
    <location>
        <begin position="340"/>
        <end position="364"/>
    </location>
</feature>
<evidence type="ECO:0000256" key="1">
    <source>
        <dbReference type="ARBA" id="ARBA00004651"/>
    </source>
</evidence>
<dbReference type="GO" id="GO:0022857">
    <property type="term" value="F:transmembrane transporter activity"/>
    <property type="evidence" value="ECO:0007669"/>
    <property type="project" value="InterPro"/>
</dbReference>
<dbReference type="InterPro" id="IPR036259">
    <property type="entry name" value="MFS_trans_sf"/>
</dbReference>
<dbReference type="Proteomes" id="UP000095463">
    <property type="component" value="Unassembled WGS sequence"/>
</dbReference>
<feature type="transmembrane region" description="Helical" evidence="8">
    <location>
        <begin position="103"/>
        <end position="125"/>
    </location>
</feature>
<comment type="caution">
    <text evidence="9">The sequence shown here is derived from an EMBL/GenBank/DDBJ whole genome shotgun (WGS) entry which is preliminary data.</text>
</comment>
<dbReference type="OrthoDB" id="1491684at2"/>
<dbReference type="PANTHER" id="PTHR23535:SF2">
    <property type="entry name" value="SUGAR EFFLUX TRANSPORTER A-RELATED"/>
    <property type="match status" value="1"/>
</dbReference>
<keyword evidence="5 8" id="KW-0812">Transmembrane</keyword>
<organism evidence="9 10">
    <name type="scientific">Devosia insulae DS-56</name>
    <dbReference type="NCBI Taxonomy" id="1116389"/>
    <lineage>
        <taxon>Bacteria</taxon>
        <taxon>Pseudomonadati</taxon>
        <taxon>Pseudomonadota</taxon>
        <taxon>Alphaproteobacteria</taxon>
        <taxon>Hyphomicrobiales</taxon>
        <taxon>Devosiaceae</taxon>
        <taxon>Devosia</taxon>
    </lineage>
</organism>
<comment type="subcellular location">
    <subcellularLocation>
        <location evidence="1">Cell membrane</location>
        <topology evidence="1">Multi-pass membrane protein</topology>
    </subcellularLocation>
</comment>
<evidence type="ECO:0000256" key="7">
    <source>
        <dbReference type="ARBA" id="ARBA00023136"/>
    </source>
</evidence>
<dbReference type="CDD" id="cd17471">
    <property type="entry name" value="MFS_Set"/>
    <property type="match status" value="1"/>
</dbReference>
<evidence type="ECO:0000256" key="8">
    <source>
        <dbReference type="SAM" id="Phobius"/>
    </source>
</evidence>
<dbReference type="EMBL" id="LAJE02000161">
    <property type="protein sequence ID" value="OEO31314.1"/>
    <property type="molecule type" value="Genomic_DNA"/>
</dbReference>
<evidence type="ECO:0000256" key="4">
    <source>
        <dbReference type="ARBA" id="ARBA00022597"/>
    </source>
</evidence>
<keyword evidence="6 8" id="KW-1133">Transmembrane helix</keyword>
<feature type="transmembrane region" description="Helical" evidence="8">
    <location>
        <begin position="212"/>
        <end position="232"/>
    </location>
</feature>
<keyword evidence="2" id="KW-0813">Transport</keyword>
<dbReference type="Gene3D" id="1.20.1250.20">
    <property type="entry name" value="MFS general substrate transporter like domains"/>
    <property type="match status" value="2"/>
</dbReference>
<gene>
    <name evidence="9" type="ORF">VW23_016645</name>
</gene>
<proteinExistence type="predicted"/>
<dbReference type="SUPFAM" id="SSF103473">
    <property type="entry name" value="MFS general substrate transporter"/>
    <property type="match status" value="1"/>
</dbReference>
<dbReference type="Pfam" id="PF07690">
    <property type="entry name" value="MFS_1"/>
    <property type="match status" value="1"/>
</dbReference>
<evidence type="ECO:0008006" key="11">
    <source>
        <dbReference type="Google" id="ProtNLM"/>
    </source>
</evidence>